<evidence type="ECO:0000313" key="1">
    <source>
        <dbReference type="EMBL" id="MBB6210566.1"/>
    </source>
</evidence>
<dbReference type="RefSeq" id="WP_184263394.1">
    <property type="nucleotide sequence ID" value="NZ_JACIIX010000006.1"/>
</dbReference>
<dbReference type="PROSITE" id="PS51318">
    <property type="entry name" value="TAT"/>
    <property type="match status" value="1"/>
</dbReference>
<accession>A0A7W9ZFJ4</accession>
<dbReference type="PANTHER" id="PTHR38834">
    <property type="entry name" value="PERIPLASMIC SUBSTRATE BINDING PROTEIN FAMILY 3"/>
    <property type="match status" value="1"/>
</dbReference>
<name>A0A7W9ZFJ4_NOVIT</name>
<keyword evidence="2" id="KW-1185">Reference proteome</keyword>
<dbReference type="InterPro" id="IPR006311">
    <property type="entry name" value="TAT_signal"/>
</dbReference>
<reference evidence="1 2" key="1">
    <citation type="submission" date="2020-08" db="EMBL/GenBank/DDBJ databases">
        <title>Genomic Encyclopedia of Type Strains, Phase IV (KMG-IV): sequencing the most valuable type-strain genomes for metagenomic binning, comparative biology and taxonomic classification.</title>
        <authorList>
            <person name="Goeker M."/>
        </authorList>
    </citation>
    <scope>NUCLEOTIDE SEQUENCE [LARGE SCALE GENOMIC DNA]</scope>
    <source>
        <strain evidence="1 2">DSM 11590</strain>
    </source>
</reference>
<dbReference type="SUPFAM" id="SSF53850">
    <property type="entry name" value="Periplasmic binding protein-like II"/>
    <property type="match status" value="1"/>
</dbReference>
<organism evidence="1 2">
    <name type="scientific">Novispirillum itersonii</name>
    <name type="common">Aquaspirillum itersonii</name>
    <dbReference type="NCBI Taxonomy" id="189"/>
    <lineage>
        <taxon>Bacteria</taxon>
        <taxon>Pseudomonadati</taxon>
        <taxon>Pseudomonadota</taxon>
        <taxon>Alphaproteobacteria</taxon>
        <taxon>Rhodospirillales</taxon>
        <taxon>Novispirillaceae</taxon>
        <taxon>Novispirillum</taxon>
    </lineage>
</organism>
<dbReference type="Gene3D" id="3.40.190.10">
    <property type="entry name" value="Periplasmic binding protein-like II"/>
    <property type="match status" value="2"/>
</dbReference>
<gene>
    <name evidence="1" type="ORF">FHS48_001982</name>
</gene>
<comment type="caution">
    <text evidence="1">The sequence shown here is derived from an EMBL/GenBank/DDBJ whole genome shotgun (WGS) entry which is preliminary data.</text>
</comment>
<proteinExistence type="predicted"/>
<evidence type="ECO:0000313" key="2">
    <source>
        <dbReference type="Proteomes" id="UP000544872"/>
    </source>
</evidence>
<dbReference type="EMBL" id="JACIIX010000006">
    <property type="protein sequence ID" value="MBB6210566.1"/>
    <property type="molecule type" value="Genomic_DNA"/>
</dbReference>
<sequence>MKRPTPPSAPAHRRLLTRRAILQAVATAAAGAALLRRARAQSTPPIRLITSEFAPYSFSENGQARGVVADRARQLLRETGRSVPIEVYPWARAYETALRTPGALLFPVARRPEREDLFKWVGEAIPFKVALFRSTERPDITPTTLEEAGQYRIGALQKDVKGIYLTAKGIPHEIIADEELGVRMLVHGRLDLLPSDIRSMMYRLHKLGLPQTAVTEALPLPEISRPLYFAFNRDTPDEIVEEFRRALDTLPEPEQY</sequence>
<dbReference type="AlphaFoldDB" id="A0A7W9ZFJ4"/>
<dbReference type="Proteomes" id="UP000544872">
    <property type="component" value="Unassembled WGS sequence"/>
</dbReference>
<protein>
    <submittedName>
        <fullName evidence="1">Polar amino acid transport system substrate-binding protein</fullName>
    </submittedName>
</protein>
<dbReference type="PANTHER" id="PTHR38834:SF3">
    <property type="entry name" value="SOLUTE-BINDING PROTEIN FAMILY 3_N-TERMINAL DOMAIN-CONTAINING PROTEIN"/>
    <property type="match status" value="1"/>
</dbReference>